<evidence type="ECO:0000313" key="2">
    <source>
        <dbReference type="EMBL" id="GFK92417.1"/>
    </source>
</evidence>
<evidence type="ECO:0000313" key="3">
    <source>
        <dbReference type="Proteomes" id="UP000494245"/>
    </source>
</evidence>
<gene>
    <name evidence="2" type="ORF">NNJEOMEG_00242</name>
</gene>
<feature type="chain" id="PRO_5028891633" description="DUF1134 domain-containing protein" evidence="1">
    <location>
        <begin position="22"/>
        <end position="167"/>
    </location>
</feature>
<dbReference type="RefSeq" id="WP_173080500.1">
    <property type="nucleotide sequence ID" value="NZ_BLTE01000001.1"/>
</dbReference>
<dbReference type="PROSITE" id="PS51257">
    <property type="entry name" value="PROKAR_LIPOPROTEIN"/>
    <property type="match status" value="1"/>
</dbReference>
<evidence type="ECO:0008006" key="4">
    <source>
        <dbReference type="Google" id="ProtNLM"/>
    </source>
</evidence>
<name>A0A6V8LS31_9BACT</name>
<evidence type="ECO:0000256" key="1">
    <source>
        <dbReference type="SAM" id="SignalP"/>
    </source>
</evidence>
<sequence length="167" mass="17316">MRRIVLILALALGLACQAASAAAQEGHAESSGTVRMSVGRGAMIVSITGGSGALTYQGQEYPFKVGGMGLGLLGVSKVEAEGEVFDLKRVEDFTGAYAQGGADYSFGDGKGVLWLRNTKGVTLRLRSVVKGVSLAAAGEGLLIQWGEIRQGTQAGKQNGETLTRENP</sequence>
<keyword evidence="1" id="KW-0732">Signal</keyword>
<reference evidence="2 3" key="2">
    <citation type="submission" date="2020-05" db="EMBL/GenBank/DDBJ databases">
        <title>Draft genome sequence of Desulfovibrio sp. strainFSS-1.</title>
        <authorList>
            <person name="Shimoshige H."/>
            <person name="Kobayashi H."/>
            <person name="Maekawa T."/>
        </authorList>
    </citation>
    <scope>NUCLEOTIDE SEQUENCE [LARGE SCALE GENOMIC DNA]</scope>
    <source>
        <strain evidence="2 3">SIID29052-01</strain>
    </source>
</reference>
<accession>A0A6V8LS31</accession>
<proteinExistence type="predicted"/>
<organism evidence="2 3">
    <name type="scientific">Fundidesulfovibrio magnetotacticus</name>
    <dbReference type="NCBI Taxonomy" id="2730080"/>
    <lineage>
        <taxon>Bacteria</taxon>
        <taxon>Pseudomonadati</taxon>
        <taxon>Thermodesulfobacteriota</taxon>
        <taxon>Desulfovibrionia</taxon>
        <taxon>Desulfovibrionales</taxon>
        <taxon>Desulfovibrionaceae</taxon>
        <taxon>Fundidesulfovibrio</taxon>
    </lineage>
</organism>
<dbReference type="AlphaFoldDB" id="A0A6V8LS31"/>
<dbReference type="EMBL" id="BLTE01000001">
    <property type="protein sequence ID" value="GFK92417.1"/>
    <property type="molecule type" value="Genomic_DNA"/>
</dbReference>
<comment type="caution">
    <text evidence="2">The sequence shown here is derived from an EMBL/GenBank/DDBJ whole genome shotgun (WGS) entry which is preliminary data.</text>
</comment>
<dbReference type="Proteomes" id="UP000494245">
    <property type="component" value="Unassembled WGS sequence"/>
</dbReference>
<reference evidence="2 3" key="1">
    <citation type="submission" date="2020-04" db="EMBL/GenBank/DDBJ databases">
        <authorList>
            <consortium name="Desulfovibrio sp. FSS-1 genome sequencing consortium"/>
            <person name="Shimoshige H."/>
            <person name="Kobayashi H."/>
            <person name="Maekawa T."/>
        </authorList>
    </citation>
    <scope>NUCLEOTIDE SEQUENCE [LARGE SCALE GENOMIC DNA]</scope>
    <source>
        <strain evidence="2 3">SIID29052-01</strain>
    </source>
</reference>
<keyword evidence="3" id="KW-1185">Reference proteome</keyword>
<protein>
    <recommendedName>
        <fullName evidence="4">DUF1134 domain-containing protein</fullName>
    </recommendedName>
</protein>
<feature type="signal peptide" evidence="1">
    <location>
        <begin position="1"/>
        <end position="21"/>
    </location>
</feature>